<dbReference type="AlphaFoldDB" id="A0AAD6TES8"/>
<dbReference type="Proteomes" id="UP001218188">
    <property type="component" value="Unassembled WGS sequence"/>
</dbReference>
<name>A0AAD6TES8_9AGAR</name>
<reference evidence="1" key="1">
    <citation type="submission" date="2023-03" db="EMBL/GenBank/DDBJ databases">
        <title>Massive genome expansion in bonnet fungi (Mycena s.s.) driven by repeated elements and novel gene families across ecological guilds.</title>
        <authorList>
            <consortium name="Lawrence Berkeley National Laboratory"/>
            <person name="Harder C.B."/>
            <person name="Miyauchi S."/>
            <person name="Viragh M."/>
            <person name="Kuo A."/>
            <person name="Thoen E."/>
            <person name="Andreopoulos B."/>
            <person name="Lu D."/>
            <person name="Skrede I."/>
            <person name="Drula E."/>
            <person name="Henrissat B."/>
            <person name="Morin E."/>
            <person name="Kohler A."/>
            <person name="Barry K."/>
            <person name="LaButti K."/>
            <person name="Morin E."/>
            <person name="Salamov A."/>
            <person name="Lipzen A."/>
            <person name="Mereny Z."/>
            <person name="Hegedus B."/>
            <person name="Baldrian P."/>
            <person name="Stursova M."/>
            <person name="Weitz H."/>
            <person name="Taylor A."/>
            <person name="Grigoriev I.V."/>
            <person name="Nagy L.G."/>
            <person name="Martin F."/>
            <person name="Kauserud H."/>
        </authorList>
    </citation>
    <scope>NUCLEOTIDE SEQUENCE</scope>
    <source>
        <strain evidence="1">CBHHK200</strain>
    </source>
</reference>
<gene>
    <name evidence="1" type="ORF">C8F04DRAFT_1249659</name>
</gene>
<evidence type="ECO:0000313" key="1">
    <source>
        <dbReference type="EMBL" id="KAJ7045229.1"/>
    </source>
</evidence>
<dbReference type="EMBL" id="JARJCM010000005">
    <property type="protein sequence ID" value="KAJ7045229.1"/>
    <property type="molecule type" value="Genomic_DNA"/>
</dbReference>
<organism evidence="1 2">
    <name type="scientific">Mycena alexandri</name>
    <dbReference type="NCBI Taxonomy" id="1745969"/>
    <lineage>
        <taxon>Eukaryota</taxon>
        <taxon>Fungi</taxon>
        <taxon>Dikarya</taxon>
        <taxon>Basidiomycota</taxon>
        <taxon>Agaricomycotina</taxon>
        <taxon>Agaricomycetes</taxon>
        <taxon>Agaricomycetidae</taxon>
        <taxon>Agaricales</taxon>
        <taxon>Marasmiineae</taxon>
        <taxon>Mycenaceae</taxon>
        <taxon>Mycena</taxon>
    </lineage>
</organism>
<protein>
    <submittedName>
        <fullName evidence="1">Uncharacterized protein</fullName>
    </submittedName>
</protein>
<comment type="caution">
    <text evidence="1">The sequence shown here is derived from an EMBL/GenBank/DDBJ whole genome shotgun (WGS) entry which is preliminary data.</text>
</comment>
<evidence type="ECO:0000313" key="2">
    <source>
        <dbReference type="Proteomes" id="UP001218188"/>
    </source>
</evidence>
<accession>A0AAD6TES8</accession>
<proteinExistence type="predicted"/>
<sequence length="183" mass="20668">MVGFSRFFARQPLHAWRVIYARFIPSTAFLQLLTVAPVGSFFMIYINQHTDYPMPDLRQECEIYPWEKDRHARGLLRLSFDSVDLDGRLVFASAGTLEHIHFNLGANEPLLPLPPLDAQLLVRMGNPKPIANLDQVLKCSTPQVGASTKICHGVPTNENSLLSYYDFPFFPLRGPHALTDADD</sequence>
<keyword evidence="2" id="KW-1185">Reference proteome</keyword>